<reference evidence="1" key="1">
    <citation type="journal article" date="2021" name="Nat. Commun.">
        <title>Genetic determinants of endophytism in the Arabidopsis root mycobiome.</title>
        <authorList>
            <person name="Mesny F."/>
            <person name="Miyauchi S."/>
            <person name="Thiergart T."/>
            <person name="Pickel B."/>
            <person name="Atanasova L."/>
            <person name="Karlsson M."/>
            <person name="Huettel B."/>
            <person name="Barry K.W."/>
            <person name="Haridas S."/>
            <person name="Chen C."/>
            <person name="Bauer D."/>
            <person name="Andreopoulos W."/>
            <person name="Pangilinan J."/>
            <person name="LaButti K."/>
            <person name="Riley R."/>
            <person name="Lipzen A."/>
            <person name="Clum A."/>
            <person name="Drula E."/>
            <person name="Henrissat B."/>
            <person name="Kohler A."/>
            <person name="Grigoriev I.V."/>
            <person name="Martin F.M."/>
            <person name="Hacquard S."/>
        </authorList>
    </citation>
    <scope>NUCLEOTIDE SEQUENCE</scope>
    <source>
        <strain evidence="1">MPI-CAGE-CH-0243</strain>
    </source>
</reference>
<gene>
    <name evidence="1" type="ORF">B0J11DRAFT_504793</name>
</gene>
<keyword evidence="2" id="KW-1185">Reference proteome</keyword>
<dbReference type="Proteomes" id="UP000700596">
    <property type="component" value="Unassembled WGS sequence"/>
</dbReference>
<organism evidence="1 2">
    <name type="scientific">Dendryphion nanum</name>
    <dbReference type="NCBI Taxonomy" id="256645"/>
    <lineage>
        <taxon>Eukaryota</taxon>
        <taxon>Fungi</taxon>
        <taxon>Dikarya</taxon>
        <taxon>Ascomycota</taxon>
        <taxon>Pezizomycotina</taxon>
        <taxon>Dothideomycetes</taxon>
        <taxon>Pleosporomycetidae</taxon>
        <taxon>Pleosporales</taxon>
        <taxon>Torulaceae</taxon>
        <taxon>Dendryphion</taxon>
    </lineage>
</organism>
<sequence length="407" mass="45224">MISQFTPVSFNYNVQRLATDYLARQLIADANVAREEAKYRNRNAPRANKGIFQPSGLKTQKPLRVNQQSSQLLGCINSSGLPSPSIGCPSNPVRTRNFKRSVTPVQLDTPVHATATGPDPQADRPLLIDFFSDIQTWAENWASPVYKCDGAGVVTAQTLFSDSASCMGVLDNKENRAQIIAGIVAYRITLYTLSEASLIHSCHSEANVSVKPLLDVLNSLGAGEVNKKESMLALQKELYTTIQTGERYYQWREAKSAELAEITVQKLEGLVISDTKQGQALKQTLTQLFLRGFRIGFRMRMEVADWRFEWICPGATFDLGKMVNTARRLHGDSITATVNRIQLAPTNYSVRWSLSPVITKTTISSGMQHLEMVHSAMVNLRQVKNYIGAEFEARRAFSKHATVFGST</sequence>
<protein>
    <submittedName>
        <fullName evidence="1">Uncharacterized protein</fullName>
    </submittedName>
</protein>
<dbReference type="AlphaFoldDB" id="A0A9P9IRB3"/>
<dbReference type="EMBL" id="JAGMWT010000005">
    <property type="protein sequence ID" value="KAH7128314.1"/>
    <property type="molecule type" value="Genomic_DNA"/>
</dbReference>
<proteinExistence type="predicted"/>
<dbReference type="OrthoDB" id="3789787at2759"/>
<comment type="caution">
    <text evidence="1">The sequence shown here is derived from an EMBL/GenBank/DDBJ whole genome shotgun (WGS) entry which is preliminary data.</text>
</comment>
<name>A0A9P9IRB3_9PLEO</name>
<accession>A0A9P9IRB3</accession>
<evidence type="ECO:0000313" key="2">
    <source>
        <dbReference type="Proteomes" id="UP000700596"/>
    </source>
</evidence>
<evidence type="ECO:0000313" key="1">
    <source>
        <dbReference type="EMBL" id="KAH7128314.1"/>
    </source>
</evidence>